<feature type="compositionally biased region" description="Low complexity" evidence="1">
    <location>
        <begin position="152"/>
        <end position="175"/>
    </location>
</feature>
<keyword evidence="2" id="KW-0808">Transferase</keyword>
<feature type="compositionally biased region" description="Basic and acidic residues" evidence="1">
    <location>
        <begin position="176"/>
        <end position="189"/>
    </location>
</feature>
<dbReference type="AlphaFoldDB" id="A0A6J4S189"/>
<feature type="non-terminal residue" evidence="2">
    <location>
        <position position="443"/>
    </location>
</feature>
<feature type="compositionally biased region" description="Low complexity" evidence="1">
    <location>
        <begin position="398"/>
        <end position="407"/>
    </location>
</feature>
<feature type="compositionally biased region" description="Basic and acidic residues" evidence="1">
    <location>
        <begin position="318"/>
        <end position="333"/>
    </location>
</feature>
<feature type="compositionally biased region" description="Low complexity" evidence="1">
    <location>
        <begin position="340"/>
        <end position="357"/>
    </location>
</feature>
<feature type="non-terminal residue" evidence="2">
    <location>
        <position position="1"/>
    </location>
</feature>
<sequence>SRPRRRRRPLDVRRAPPVHLGPRGRPAASGDVPRAAAHRLREQDARSLRPRRAAPSQDDDGGGASALPARHAVHPGLLAPRRRAPQRAPRRRPGACPLGGPLLVHAVGPAPGADGRPAPCRGRAPPVHRRRRGLRPPPPRARRRRRQGGTGRPDVAAARRAAGRAVCRGRGSSRAHLVDRRPPGDHRPADAAAPGDARLRAGCQEPRGPRQPPAAGAGRRRDVGRVRSRRGHDPPRRAALRSVALVARGEADVRPGWRRAGPPGHHAGAGRHRGRHQAREPRPRALPSDQGRTRRRALPHLQVPHDVRGRRGPQGGARRAERVRGRPVQDRFRSARHAGRASASQDVARRAAAAVQRHGGLDEPRRPSAAHPRRGRADHRLRPGPAPAHPGHDRSLADPRVGAGAAARDGEDRLPLRRRMVAVERPQDPPAHRAVHAVAARHV</sequence>
<gene>
    <name evidence="2" type="ORF">AVDCRST_MAG85-662</name>
</gene>
<evidence type="ECO:0000256" key="1">
    <source>
        <dbReference type="SAM" id="MobiDB-lite"/>
    </source>
</evidence>
<feature type="compositionally biased region" description="Basic residues" evidence="1">
    <location>
        <begin position="126"/>
        <end position="147"/>
    </location>
</feature>
<feature type="compositionally biased region" description="Basic residues" evidence="1">
    <location>
        <begin position="80"/>
        <end position="93"/>
    </location>
</feature>
<feature type="compositionally biased region" description="Low complexity" evidence="1">
    <location>
        <begin position="190"/>
        <end position="202"/>
    </location>
</feature>
<proteinExistence type="predicted"/>
<feature type="compositionally biased region" description="Low complexity" evidence="1">
    <location>
        <begin position="94"/>
        <end position="125"/>
    </location>
</feature>
<name>A0A6J4S189_9ACTN</name>
<dbReference type="GO" id="GO:0047360">
    <property type="term" value="F:undecaprenyl-phosphate galactose phosphotransferase activity"/>
    <property type="evidence" value="ECO:0007669"/>
    <property type="project" value="UniProtKB-EC"/>
</dbReference>
<dbReference type="EC" id="2.7.8.6" evidence="2"/>
<organism evidence="2">
    <name type="scientific">uncultured Solirubrobacteraceae bacterium</name>
    <dbReference type="NCBI Taxonomy" id="1162706"/>
    <lineage>
        <taxon>Bacteria</taxon>
        <taxon>Bacillati</taxon>
        <taxon>Actinomycetota</taxon>
        <taxon>Thermoleophilia</taxon>
        <taxon>Solirubrobacterales</taxon>
        <taxon>Solirubrobacteraceae</taxon>
        <taxon>environmental samples</taxon>
    </lineage>
</organism>
<feature type="region of interest" description="Disordered" evidence="1">
    <location>
        <begin position="1"/>
        <end position="443"/>
    </location>
</feature>
<feature type="compositionally biased region" description="Basic residues" evidence="1">
    <location>
        <begin position="433"/>
        <end position="443"/>
    </location>
</feature>
<accession>A0A6J4S189</accession>
<protein>
    <submittedName>
        <fullName evidence="2">Undecaprenyl-phosphate galactosephosphotransferase</fullName>
        <ecNumber evidence="2">2.7.8.6</ecNumber>
    </submittedName>
</protein>
<evidence type="ECO:0000313" key="2">
    <source>
        <dbReference type="EMBL" id="CAA9480881.1"/>
    </source>
</evidence>
<feature type="compositionally biased region" description="Basic and acidic residues" evidence="1">
    <location>
        <begin position="219"/>
        <end position="236"/>
    </location>
</feature>
<dbReference type="EMBL" id="CADCVT010000067">
    <property type="protein sequence ID" value="CAA9480881.1"/>
    <property type="molecule type" value="Genomic_DNA"/>
</dbReference>
<reference evidence="2" key="1">
    <citation type="submission" date="2020-02" db="EMBL/GenBank/DDBJ databases">
        <authorList>
            <person name="Meier V. D."/>
        </authorList>
    </citation>
    <scope>NUCLEOTIDE SEQUENCE</scope>
    <source>
        <strain evidence="2">AVDCRST_MAG85</strain>
    </source>
</reference>
<feature type="compositionally biased region" description="Basic and acidic residues" evidence="1">
    <location>
        <begin position="408"/>
        <end position="431"/>
    </location>
</feature>